<name>A0A4U0UVU1_9PEZI</name>
<proteinExistence type="predicted"/>
<protein>
    <recommendedName>
        <fullName evidence="3">F-box domain-containing protein</fullName>
    </recommendedName>
</protein>
<dbReference type="Proteomes" id="UP000310066">
    <property type="component" value="Unassembled WGS sequence"/>
</dbReference>
<evidence type="ECO:0000313" key="1">
    <source>
        <dbReference type="EMBL" id="TKA39742.1"/>
    </source>
</evidence>
<comment type="caution">
    <text evidence="1">The sequence shown here is derived from an EMBL/GenBank/DDBJ whole genome shotgun (WGS) entry which is preliminary data.</text>
</comment>
<accession>A0A4U0UVU1</accession>
<evidence type="ECO:0008006" key="3">
    <source>
        <dbReference type="Google" id="ProtNLM"/>
    </source>
</evidence>
<reference evidence="1 2" key="1">
    <citation type="submission" date="2017-03" db="EMBL/GenBank/DDBJ databases">
        <title>Genomes of endolithic fungi from Antarctica.</title>
        <authorList>
            <person name="Coleine C."/>
            <person name="Masonjones S."/>
            <person name="Stajich J.E."/>
        </authorList>
    </citation>
    <scope>NUCLEOTIDE SEQUENCE [LARGE SCALE GENOMIC DNA]</scope>
    <source>
        <strain evidence="1 2">CCFEE 5311</strain>
    </source>
</reference>
<gene>
    <name evidence="1" type="ORF">B0A54_08379</name>
</gene>
<dbReference type="PANTHER" id="PTHR42085:SF1">
    <property type="entry name" value="F-BOX DOMAIN-CONTAINING PROTEIN"/>
    <property type="match status" value="1"/>
</dbReference>
<dbReference type="PANTHER" id="PTHR42085">
    <property type="entry name" value="F-BOX DOMAIN-CONTAINING PROTEIN"/>
    <property type="match status" value="1"/>
</dbReference>
<dbReference type="OrthoDB" id="5272396at2759"/>
<dbReference type="AlphaFoldDB" id="A0A4U0UVU1"/>
<evidence type="ECO:0000313" key="2">
    <source>
        <dbReference type="Proteomes" id="UP000310066"/>
    </source>
</evidence>
<dbReference type="EMBL" id="NAJP01000037">
    <property type="protein sequence ID" value="TKA39742.1"/>
    <property type="molecule type" value="Genomic_DNA"/>
</dbReference>
<sequence>MDGSSFNRIPAEIRNEIFELALTTSGPIELRRGNEPGLLQVSRQIRQETQGVFWAGNDFIIDITEGSGGRLAKLIAAIDPVKLSQIPTIILRSRLFISRAQRRWIPMDDVEIVADALADRDVVAKEQVKMDVILEFHEDLPLFIRSQPYVQTRLQARKAVCEWLWECAYSNRALMRQCRIWNVRHPSTMQAPE</sequence>
<dbReference type="InterPro" id="IPR038883">
    <property type="entry name" value="AN11006-like"/>
</dbReference>
<organism evidence="1 2">
    <name type="scientific">Friedmanniomyces endolithicus</name>
    <dbReference type="NCBI Taxonomy" id="329885"/>
    <lineage>
        <taxon>Eukaryota</taxon>
        <taxon>Fungi</taxon>
        <taxon>Dikarya</taxon>
        <taxon>Ascomycota</taxon>
        <taxon>Pezizomycotina</taxon>
        <taxon>Dothideomycetes</taxon>
        <taxon>Dothideomycetidae</taxon>
        <taxon>Mycosphaerellales</taxon>
        <taxon>Teratosphaeriaceae</taxon>
        <taxon>Friedmanniomyces</taxon>
    </lineage>
</organism>